<organism evidence="2 3">
    <name type="scientific">Halocaridina rubra</name>
    <name type="common">Hawaiian red shrimp</name>
    <dbReference type="NCBI Taxonomy" id="373956"/>
    <lineage>
        <taxon>Eukaryota</taxon>
        <taxon>Metazoa</taxon>
        <taxon>Ecdysozoa</taxon>
        <taxon>Arthropoda</taxon>
        <taxon>Crustacea</taxon>
        <taxon>Multicrustacea</taxon>
        <taxon>Malacostraca</taxon>
        <taxon>Eumalacostraca</taxon>
        <taxon>Eucarida</taxon>
        <taxon>Decapoda</taxon>
        <taxon>Pleocyemata</taxon>
        <taxon>Caridea</taxon>
        <taxon>Atyoidea</taxon>
        <taxon>Atyidae</taxon>
        <taxon>Halocaridina</taxon>
    </lineage>
</organism>
<dbReference type="EC" id="2.7.11.1" evidence="2"/>
<comment type="caution">
    <text evidence="2">The sequence shown here is derived from an EMBL/GenBank/DDBJ whole genome shotgun (WGS) entry which is preliminary data.</text>
</comment>
<proteinExistence type="predicted"/>
<dbReference type="Proteomes" id="UP001381693">
    <property type="component" value="Unassembled WGS sequence"/>
</dbReference>
<dbReference type="PANTHER" id="PTHR11139">
    <property type="entry name" value="ATAXIA TELANGIECTASIA MUTATED ATM -RELATED"/>
    <property type="match status" value="1"/>
</dbReference>
<dbReference type="GO" id="GO:0005634">
    <property type="term" value="C:nucleus"/>
    <property type="evidence" value="ECO:0007669"/>
    <property type="project" value="TreeGrafter"/>
</dbReference>
<name>A0AAN8ZXS9_HALRR</name>
<dbReference type="GO" id="GO:0004674">
    <property type="term" value="F:protein serine/threonine kinase activity"/>
    <property type="evidence" value="ECO:0007669"/>
    <property type="project" value="UniProtKB-EC"/>
</dbReference>
<dbReference type="PANTHER" id="PTHR11139:SF71">
    <property type="entry name" value="SERINE_THREONINE-PROTEIN KINASE SMG1"/>
    <property type="match status" value="1"/>
</dbReference>
<dbReference type="InterPro" id="IPR003152">
    <property type="entry name" value="FATC_dom"/>
</dbReference>
<dbReference type="SMART" id="SM01343">
    <property type="entry name" value="FATC"/>
    <property type="match status" value="1"/>
</dbReference>
<gene>
    <name evidence="2" type="primary">SMG1_2</name>
    <name evidence="2" type="ORF">SK128_022648</name>
</gene>
<dbReference type="Pfam" id="PF02260">
    <property type="entry name" value="FATC"/>
    <property type="match status" value="1"/>
</dbReference>
<dbReference type="PROSITE" id="PS51190">
    <property type="entry name" value="FATC"/>
    <property type="match status" value="1"/>
</dbReference>
<feature type="domain" description="FATC" evidence="1">
    <location>
        <begin position="244"/>
        <end position="276"/>
    </location>
</feature>
<dbReference type="AlphaFoldDB" id="A0AAN8ZXS9"/>
<keyword evidence="3" id="KW-1185">Reference proteome</keyword>
<accession>A0AAN8ZXS9</accession>
<dbReference type="EMBL" id="JAXCGZ010013432">
    <property type="protein sequence ID" value="KAK7072546.1"/>
    <property type="molecule type" value="Genomic_DNA"/>
</dbReference>
<evidence type="ECO:0000259" key="1">
    <source>
        <dbReference type="PROSITE" id="PS51190"/>
    </source>
</evidence>
<dbReference type="GO" id="GO:0000184">
    <property type="term" value="P:nuclear-transcribed mRNA catabolic process, nonsense-mediated decay"/>
    <property type="evidence" value="ECO:0007669"/>
    <property type="project" value="TreeGrafter"/>
</dbReference>
<sequence length="276" mass="31243">MERYHTTVNPQEEILVSLCPLTADVNTQWLQSASIAVSDHIEHLTKLVGDQNGELKKSSDSVRSSVVSLRTHLTTHHKFMSDIRALLKTMAKFEGEGVVSGIEDYLSVYRSYSESISNLIRQMLHDPLTPDKSIAYVQRLQEVANQTGVIYDQLVDFGNQCVVEEAQEEVENLKENSGEPRRPPLLRQSSVIMSPAKTFTPDSRSKIKRHPLTGRAVQEHNAYALNVWRRVKVKLEGRDPDASRRASVAEQVDYTIREATNLDNLATLYEGWTPWV</sequence>
<keyword evidence="2" id="KW-0418">Kinase</keyword>
<evidence type="ECO:0000313" key="3">
    <source>
        <dbReference type="Proteomes" id="UP001381693"/>
    </source>
</evidence>
<dbReference type="InterPro" id="IPR050517">
    <property type="entry name" value="DDR_Repair_Kinase"/>
</dbReference>
<evidence type="ECO:0000313" key="2">
    <source>
        <dbReference type="EMBL" id="KAK7072546.1"/>
    </source>
</evidence>
<reference evidence="2 3" key="1">
    <citation type="submission" date="2023-11" db="EMBL/GenBank/DDBJ databases">
        <title>Halocaridina rubra genome assembly.</title>
        <authorList>
            <person name="Smith C."/>
        </authorList>
    </citation>
    <scope>NUCLEOTIDE SEQUENCE [LARGE SCALE GENOMIC DNA]</scope>
    <source>
        <strain evidence="2">EP-1</strain>
        <tissue evidence="2">Whole</tissue>
    </source>
</reference>
<protein>
    <submittedName>
        <fullName evidence="2">Serine/threonine-protein kinase smg1</fullName>
        <ecNumber evidence="2">2.7.11.1</ecNumber>
    </submittedName>
</protein>
<keyword evidence="2" id="KW-0808">Transferase</keyword>